<name>A0A381UAI5_9ZZZZ</name>
<dbReference type="AlphaFoldDB" id="A0A381UAI5"/>
<evidence type="ECO:0000313" key="1">
    <source>
        <dbReference type="EMBL" id="SVA24588.1"/>
    </source>
</evidence>
<reference evidence="1" key="1">
    <citation type="submission" date="2018-05" db="EMBL/GenBank/DDBJ databases">
        <authorList>
            <person name="Lanie J.A."/>
            <person name="Ng W.-L."/>
            <person name="Kazmierczak K.M."/>
            <person name="Andrzejewski T.M."/>
            <person name="Davidsen T.M."/>
            <person name="Wayne K.J."/>
            <person name="Tettelin H."/>
            <person name="Glass J.I."/>
            <person name="Rusch D."/>
            <person name="Podicherti R."/>
            <person name="Tsui H.-C.T."/>
            <person name="Winkler M.E."/>
        </authorList>
    </citation>
    <scope>NUCLEOTIDE SEQUENCE</scope>
</reference>
<accession>A0A381UAI5</accession>
<gene>
    <name evidence="1" type="ORF">METZ01_LOCUS77442</name>
</gene>
<protein>
    <submittedName>
        <fullName evidence="1">Uncharacterized protein</fullName>
    </submittedName>
</protein>
<dbReference type="EMBL" id="UINC01005956">
    <property type="protein sequence ID" value="SVA24588.1"/>
    <property type="molecule type" value="Genomic_DNA"/>
</dbReference>
<organism evidence="1">
    <name type="scientific">marine metagenome</name>
    <dbReference type="NCBI Taxonomy" id="408172"/>
    <lineage>
        <taxon>unclassified sequences</taxon>
        <taxon>metagenomes</taxon>
        <taxon>ecological metagenomes</taxon>
    </lineage>
</organism>
<proteinExistence type="predicted"/>
<sequence>MDRNIFCTILFLSLQFVACNPDKNGLEDTHLGGCILRTPTGEIPTNIYHQTGIIQTDEFQPFTKKLIVCGITLIGRDDISDDFMHKVAETIKEIFSPNEENINKNFQEDLIRNMYKYRTVIPLFKGENFDFTSSDEKLWDRTTAENSICDIIMEGVPGQVTEVVEHILHFVTDIGMHYTFPDEWGISKSSKLYELMQQAIDNQYYDVAQYSDIDDDADRLRVLLQEYAYWIIYTSWDLREPYGPQGAEWSIMSSSELNDKLPQSYQLFQKTVPKVMARPSKEMLDSFIN</sequence>